<dbReference type="EMBL" id="CAMXCT030001657">
    <property type="protein sequence ID" value="CAL4779286.1"/>
    <property type="molecule type" value="Genomic_DNA"/>
</dbReference>
<accession>A0A9P1CHX4</accession>
<dbReference type="EMBL" id="CAMXCT020001657">
    <property type="protein sequence ID" value="CAL1145349.1"/>
    <property type="molecule type" value="Genomic_DNA"/>
</dbReference>
<proteinExistence type="predicted"/>
<feature type="region of interest" description="Disordered" evidence="1">
    <location>
        <begin position="1"/>
        <end position="30"/>
    </location>
</feature>
<sequence>MAHSGGPLAVALSGGDSELETGSPETQLDLPEIPDTLTEVGAVMPIYTQVSSMNRDLMKELSPDGFEKYGKFLADVESKLHELTDSFKVSTAQLKNLCLKYRKVVAAAGEWQMEPVAWMFEGSPDVDADVEMMLELRTELSELVKASEKITAVGRGQAALVRPLHI</sequence>
<dbReference type="EMBL" id="CAMXCT010001657">
    <property type="protein sequence ID" value="CAI3991974.1"/>
    <property type="molecule type" value="Genomic_DNA"/>
</dbReference>
<evidence type="ECO:0000313" key="3">
    <source>
        <dbReference type="EMBL" id="CAL1145349.1"/>
    </source>
</evidence>
<reference evidence="3" key="2">
    <citation type="submission" date="2024-04" db="EMBL/GenBank/DDBJ databases">
        <authorList>
            <person name="Chen Y."/>
            <person name="Shah S."/>
            <person name="Dougan E. K."/>
            <person name="Thang M."/>
            <person name="Chan C."/>
        </authorList>
    </citation>
    <scope>NUCLEOTIDE SEQUENCE [LARGE SCALE GENOMIC DNA]</scope>
</reference>
<keyword evidence="4" id="KW-1185">Reference proteome</keyword>
<dbReference type="AlphaFoldDB" id="A0A9P1CHX4"/>
<organism evidence="2">
    <name type="scientific">Cladocopium goreaui</name>
    <dbReference type="NCBI Taxonomy" id="2562237"/>
    <lineage>
        <taxon>Eukaryota</taxon>
        <taxon>Sar</taxon>
        <taxon>Alveolata</taxon>
        <taxon>Dinophyceae</taxon>
        <taxon>Suessiales</taxon>
        <taxon>Symbiodiniaceae</taxon>
        <taxon>Cladocopium</taxon>
    </lineage>
</organism>
<comment type="caution">
    <text evidence="2">The sequence shown here is derived from an EMBL/GenBank/DDBJ whole genome shotgun (WGS) entry which is preliminary data.</text>
</comment>
<evidence type="ECO:0000256" key="1">
    <source>
        <dbReference type="SAM" id="MobiDB-lite"/>
    </source>
</evidence>
<gene>
    <name evidence="2" type="ORF">C1SCF055_LOCUS18835</name>
</gene>
<evidence type="ECO:0000313" key="4">
    <source>
        <dbReference type="Proteomes" id="UP001152797"/>
    </source>
</evidence>
<reference evidence="2" key="1">
    <citation type="submission" date="2022-10" db="EMBL/GenBank/DDBJ databases">
        <authorList>
            <person name="Chen Y."/>
            <person name="Dougan E. K."/>
            <person name="Chan C."/>
            <person name="Rhodes N."/>
            <person name="Thang M."/>
        </authorList>
    </citation>
    <scope>NUCLEOTIDE SEQUENCE</scope>
</reference>
<protein>
    <submittedName>
        <fullName evidence="2">Uncharacterized protein</fullName>
    </submittedName>
</protein>
<evidence type="ECO:0000313" key="2">
    <source>
        <dbReference type="EMBL" id="CAI3991974.1"/>
    </source>
</evidence>
<dbReference type="Proteomes" id="UP001152797">
    <property type="component" value="Unassembled WGS sequence"/>
</dbReference>
<name>A0A9P1CHX4_9DINO</name>